<keyword evidence="8" id="KW-0464">Manganese</keyword>
<feature type="region of interest" description="Disordered" evidence="10">
    <location>
        <begin position="162"/>
        <end position="227"/>
    </location>
</feature>
<evidence type="ECO:0000313" key="12">
    <source>
        <dbReference type="EMBL" id="EEB13656.1"/>
    </source>
</evidence>
<feature type="compositionally biased region" description="Polar residues" evidence="10">
    <location>
        <begin position="626"/>
        <end position="657"/>
    </location>
</feature>
<dbReference type="EC" id="3.1.3.16" evidence="3"/>
<feature type="compositionally biased region" description="Polar residues" evidence="10">
    <location>
        <begin position="259"/>
        <end position="282"/>
    </location>
</feature>
<dbReference type="PROSITE" id="PS51746">
    <property type="entry name" value="PPM_2"/>
    <property type="match status" value="1"/>
</dbReference>
<feature type="compositionally biased region" description="Acidic residues" evidence="10">
    <location>
        <begin position="338"/>
        <end position="347"/>
    </location>
</feature>
<feature type="region of interest" description="Disordered" evidence="10">
    <location>
        <begin position="618"/>
        <end position="657"/>
    </location>
</feature>
<dbReference type="OMA" id="YCAMKLP"/>
<dbReference type="FunCoup" id="E0VJV0">
    <property type="interactions" value="1932"/>
</dbReference>
<dbReference type="Proteomes" id="UP000009046">
    <property type="component" value="Unassembled WGS sequence"/>
</dbReference>
<dbReference type="Gene3D" id="3.60.40.10">
    <property type="entry name" value="PPM-type phosphatase domain"/>
    <property type="match status" value="2"/>
</dbReference>
<dbReference type="KEGG" id="phu:Phum_PHUM250980"/>
<dbReference type="InterPro" id="IPR015655">
    <property type="entry name" value="PP2C"/>
</dbReference>
<dbReference type="Pfam" id="PF00481">
    <property type="entry name" value="PP2C"/>
    <property type="match status" value="2"/>
</dbReference>
<dbReference type="AlphaFoldDB" id="E0VJV0"/>
<sequence length="657" mass="72430">MGLSLGAYLLHPVTDKHSSDEENGKIIYGVSSMQGWRETQEDAHNCLLDFDSDASLFAVYDGHGGNEVSEYTSLHLPNFIKENEFYKKGDFEKALKESFVKFDCTLKEPEVVELLQKLAKYNEYNNDDESESEDENLGSLKEEAQMAIEDVMAKYVLNRKENEKTNNSEATQSSSNKVLSNDSVRCSEVSSNETECSSSKSNTSFNESESEVSSSSSSCAVSRKSLSEKYNCVDKIKKPLLDSTSNGSIKSNKGENSKIDTSGSGESNVTPSKVQTESNNSSNKEEIVKSTSSEVVDNTSKSSCNGKFKNSTVENTISSSVENGESNEPKKSGKDVNEEMSESDSDDVSFNGPESRSDDDDDDDDNEVDEDDDDDDEEEVSKGDDDEDDEKDDDDENDGDDDGDYDDDDEIDRCFMEPGSESGCTALVALIKNNKIYVANAGDCRCVVSKNGEAVELSIDHKPENDIELKRIEKAGGRVSAGRVNDGLNLSRALGDHVYKRTADLPPEEQMISPLPDIQIIDLEPDIEFMVLACDGIWNSMSSKEVVDFVRPRLIEKNEKVSKICEEMFDHCLAPNTLCDGTGCDNMTAIIVQFKESTFFKCKKRHLEVVDSESEISAKKTKTEDVSSTDSIGTTISQSNDTCFQEKSSSNSPDTTQ</sequence>
<evidence type="ECO:0000256" key="2">
    <source>
        <dbReference type="ARBA" id="ARBA00006702"/>
    </source>
</evidence>
<reference evidence="12" key="2">
    <citation type="submission" date="2007-04" db="EMBL/GenBank/DDBJ databases">
        <title>The genome of the human body louse.</title>
        <authorList>
            <consortium name="The Human Body Louse Genome Consortium"/>
            <person name="Kirkness E."/>
            <person name="Walenz B."/>
            <person name="Hass B."/>
            <person name="Bruggner R."/>
            <person name="Strausberg R."/>
        </authorList>
    </citation>
    <scope>NUCLEOTIDE SEQUENCE</scope>
    <source>
        <strain evidence="12">USDA</strain>
    </source>
</reference>
<dbReference type="HOGENOM" id="CLU_013173_13_1_1"/>
<keyword evidence="7 9" id="KW-0904">Protein phosphatase</keyword>
<dbReference type="SUPFAM" id="SSF81606">
    <property type="entry name" value="PP2C-like"/>
    <property type="match status" value="2"/>
</dbReference>
<dbReference type="GO" id="GO:0004722">
    <property type="term" value="F:protein serine/threonine phosphatase activity"/>
    <property type="evidence" value="ECO:0007669"/>
    <property type="project" value="UniProtKB-EC"/>
</dbReference>
<name>E0VJV0_PEDHC</name>
<dbReference type="GO" id="GO:0046872">
    <property type="term" value="F:metal ion binding"/>
    <property type="evidence" value="ECO:0007669"/>
    <property type="project" value="UniProtKB-KW"/>
</dbReference>
<dbReference type="InterPro" id="IPR000222">
    <property type="entry name" value="PP2C_BS"/>
</dbReference>
<dbReference type="CTD" id="8235047"/>
<evidence type="ECO:0000259" key="11">
    <source>
        <dbReference type="PROSITE" id="PS51746"/>
    </source>
</evidence>
<evidence type="ECO:0000256" key="9">
    <source>
        <dbReference type="RuleBase" id="RU003465"/>
    </source>
</evidence>
<dbReference type="RefSeq" id="XP_002426394.1">
    <property type="nucleotide sequence ID" value="XM_002426349.1"/>
</dbReference>
<evidence type="ECO:0000256" key="6">
    <source>
        <dbReference type="ARBA" id="ARBA00022842"/>
    </source>
</evidence>
<dbReference type="EMBL" id="AAZO01002909">
    <property type="status" value="NOT_ANNOTATED_CDS"/>
    <property type="molecule type" value="Genomic_DNA"/>
</dbReference>
<keyword evidence="6" id="KW-0460">Magnesium</keyword>
<dbReference type="GeneID" id="8235047"/>
<proteinExistence type="inferred from homology"/>
<evidence type="ECO:0000256" key="8">
    <source>
        <dbReference type="ARBA" id="ARBA00023211"/>
    </source>
</evidence>
<dbReference type="OrthoDB" id="10264738at2759"/>
<evidence type="ECO:0000256" key="5">
    <source>
        <dbReference type="ARBA" id="ARBA00022801"/>
    </source>
</evidence>
<accession>E0VJV0</accession>
<dbReference type="STRING" id="121224.E0VJV0"/>
<comment type="cofactor">
    <cofactor evidence="1">
        <name>Mn(2+)</name>
        <dbReference type="ChEBI" id="CHEBI:29035"/>
    </cofactor>
</comment>
<feature type="compositionally biased region" description="Acidic residues" evidence="10">
    <location>
        <begin position="357"/>
        <end position="411"/>
    </location>
</feature>
<dbReference type="InterPro" id="IPR001932">
    <property type="entry name" value="PPM-type_phosphatase-like_dom"/>
</dbReference>
<feature type="compositionally biased region" description="Basic and acidic residues" evidence="10">
    <location>
        <begin position="327"/>
        <end position="337"/>
    </location>
</feature>
<feature type="region of interest" description="Disordered" evidence="10">
    <location>
        <begin position="240"/>
        <end position="419"/>
    </location>
</feature>
<evidence type="ECO:0000256" key="10">
    <source>
        <dbReference type="SAM" id="MobiDB-lite"/>
    </source>
</evidence>
<feature type="compositionally biased region" description="Polar residues" evidence="10">
    <location>
        <begin position="289"/>
        <end position="326"/>
    </location>
</feature>
<evidence type="ECO:0000313" key="13">
    <source>
        <dbReference type="EnsemblMetazoa" id="PHUM250980-PA"/>
    </source>
</evidence>
<dbReference type="PANTHER" id="PTHR13832:SF803">
    <property type="entry name" value="PROTEIN PHOSPHATASE 1G"/>
    <property type="match status" value="1"/>
</dbReference>
<keyword evidence="5 9" id="KW-0378">Hydrolase</keyword>
<feature type="compositionally biased region" description="Polar residues" evidence="10">
    <location>
        <begin position="242"/>
        <end position="251"/>
    </location>
</feature>
<evidence type="ECO:0000256" key="1">
    <source>
        <dbReference type="ARBA" id="ARBA00001936"/>
    </source>
</evidence>
<dbReference type="EnsemblMetazoa" id="PHUM250980-RA">
    <property type="protein sequence ID" value="PHUM250980-PA"/>
    <property type="gene ID" value="PHUM250980"/>
</dbReference>
<reference evidence="13" key="3">
    <citation type="submission" date="2020-05" db="UniProtKB">
        <authorList>
            <consortium name="EnsemblMetazoa"/>
        </authorList>
    </citation>
    <scope>IDENTIFICATION</scope>
    <source>
        <strain evidence="13">USDA</strain>
    </source>
</reference>
<reference evidence="12" key="1">
    <citation type="submission" date="2007-04" db="EMBL/GenBank/DDBJ databases">
        <title>Annotation of Pediculus humanus corporis strain USDA.</title>
        <authorList>
            <person name="Kirkness E."/>
            <person name="Hannick L."/>
            <person name="Hass B."/>
            <person name="Bruggner R."/>
            <person name="Lawson D."/>
            <person name="Bidwell S."/>
            <person name="Joardar V."/>
            <person name="Caler E."/>
            <person name="Walenz B."/>
            <person name="Inman J."/>
            <person name="Schobel S."/>
            <person name="Galinsky K."/>
            <person name="Amedeo P."/>
            <person name="Strausberg R."/>
        </authorList>
    </citation>
    <scope>NUCLEOTIDE SEQUENCE</scope>
    <source>
        <strain evidence="12">USDA</strain>
    </source>
</reference>
<dbReference type="InterPro" id="IPR036457">
    <property type="entry name" value="PPM-type-like_dom_sf"/>
</dbReference>
<dbReference type="PROSITE" id="PS01032">
    <property type="entry name" value="PPM_1"/>
    <property type="match status" value="1"/>
</dbReference>
<evidence type="ECO:0000256" key="3">
    <source>
        <dbReference type="ARBA" id="ARBA00013081"/>
    </source>
</evidence>
<evidence type="ECO:0000256" key="7">
    <source>
        <dbReference type="ARBA" id="ARBA00022912"/>
    </source>
</evidence>
<feature type="compositionally biased region" description="Low complexity" evidence="10">
    <location>
        <begin position="186"/>
        <end position="224"/>
    </location>
</feature>
<dbReference type="eggNOG" id="KOG0699">
    <property type="taxonomic scope" value="Eukaryota"/>
</dbReference>
<dbReference type="SMART" id="SM00332">
    <property type="entry name" value="PP2Cc"/>
    <property type="match status" value="1"/>
</dbReference>
<keyword evidence="4" id="KW-0479">Metal-binding</keyword>
<protein>
    <recommendedName>
        <fullName evidence="3">protein-serine/threonine phosphatase</fullName>
        <ecNumber evidence="3">3.1.3.16</ecNumber>
    </recommendedName>
</protein>
<keyword evidence="14" id="KW-1185">Reference proteome</keyword>
<dbReference type="EMBL" id="DS235229">
    <property type="protein sequence ID" value="EEB13656.1"/>
    <property type="molecule type" value="Genomic_DNA"/>
</dbReference>
<feature type="domain" description="PPM-type phosphatase" evidence="11">
    <location>
        <begin position="27"/>
        <end position="594"/>
    </location>
</feature>
<dbReference type="CDD" id="cd00143">
    <property type="entry name" value="PP2Cc"/>
    <property type="match status" value="1"/>
</dbReference>
<feature type="compositionally biased region" description="Polar residues" evidence="10">
    <location>
        <begin position="167"/>
        <end position="184"/>
    </location>
</feature>
<comment type="similarity">
    <text evidence="2 9">Belongs to the PP2C family.</text>
</comment>
<dbReference type="InParanoid" id="E0VJV0"/>
<dbReference type="PANTHER" id="PTHR13832">
    <property type="entry name" value="PROTEIN PHOSPHATASE 2C"/>
    <property type="match status" value="1"/>
</dbReference>
<organism>
    <name type="scientific">Pediculus humanus subsp. corporis</name>
    <name type="common">Body louse</name>
    <dbReference type="NCBI Taxonomy" id="121224"/>
    <lineage>
        <taxon>Eukaryota</taxon>
        <taxon>Metazoa</taxon>
        <taxon>Ecdysozoa</taxon>
        <taxon>Arthropoda</taxon>
        <taxon>Hexapoda</taxon>
        <taxon>Insecta</taxon>
        <taxon>Pterygota</taxon>
        <taxon>Neoptera</taxon>
        <taxon>Paraneoptera</taxon>
        <taxon>Psocodea</taxon>
        <taxon>Troctomorpha</taxon>
        <taxon>Phthiraptera</taxon>
        <taxon>Anoplura</taxon>
        <taxon>Pediculidae</taxon>
        <taxon>Pediculus</taxon>
    </lineage>
</organism>
<evidence type="ECO:0000256" key="4">
    <source>
        <dbReference type="ARBA" id="ARBA00022723"/>
    </source>
</evidence>
<evidence type="ECO:0000313" key="14">
    <source>
        <dbReference type="Proteomes" id="UP000009046"/>
    </source>
</evidence>
<gene>
    <name evidence="13" type="primary">8235047</name>
    <name evidence="12" type="ORF">Phum_PHUM250980</name>
</gene>
<dbReference type="VEuPathDB" id="VectorBase:PHUM250980"/>